<evidence type="ECO:0000313" key="2">
    <source>
        <dbReference type="EMBL" id="KAG7339645.1"/>
    </source>
</evidence>
<dbReference type="EMBL" id="JAGRRH010000011">
    <property type="protein sequence ID" value="KAG7362426.1"/>
    <property type="molecule type" value="Genomic_DNA"/>
</dbReference>
<reference evidence="2" key="2">
    <citation type="submission" date="2021-04" db="EMBL/GenBank/DDBJ databases">
        <authorList>
            <person name="Podell S."/>
        </authorList>
    </citation>
    <scope>NUCLEOTIDE SEQUENCE</scope>
    <source>
        <strain evidence="2">Hildebrandi</strain>
    </source>
</reference>
<name>A0A9K3KAK8_9STRA</name>
<gene>
    <name evidence="2" type="ORF">IV203_024684</name>
    <name evidence="3" type="ORF">IV203_025310</name>
</gene>
<evidence type="ECO:0000313" key="3">
    <source>
        <dbReference type="EMBL" id="KAG7362426.1"/>
    </source>
</evidence>
<proteinExistence type="predicted"/>
<dbReference type="Proteomes" id="UP000693970">
    <property type="component" value="Unassembled WGS sequence"/>
</dbReference>
<evidence type="ECO:0000313" key="4">
    <source>
        <dbReference type="Proteomes" id="UP000693970"/>
    </source>
</evidence>
<evidence type="ECO:0000256" key="1">
    <source>
        <dbReference type="SAM" id="SignalP"/>
    </source>
</evidence>
<organism evidence="2 4">
    <name type="scientific">Nitzschia inconspicua</name>
    <dbReference type="NCBI Taxonomy" id="303405"/>
    <lineage>
        <taxon>Eukaryota</taxon>
        <taxon>Sar</taxon>
        <taxon>Stramenopiles</taxon>
        <taxon>Ochrophyta</taxon>
        <taxon>Bacillariophyta</taxon>
        <taxon>Bacillariophyceae</taxon>
        <taxon>Bacillariophycidae</taxon>
        <taxon>Bacillariales</taxon>
        <taxon>Bacillariaceae</taxon>
        <taxon>Nitzschia</taxon>
    </lineage>
</organism>
<dbReference type="AlphaFoldDB" id="A0A9K3KAK8"/>
<comment type="caution">
    <text evidence="2">The sequence shown here is derived from an EMBL/GenBank/DDBJ whole genome shotgun (WGS) entry which is preliminary data.</text>
</comment>
<feature type="signal peptide" evidence="1">
    <location>
        <begin position="1"/>
        <end position="17"/>
    </location>
</feature>
<feature type="chain" id="PRO_5039844385" evidence="1">
    <location>
        <begin position="18"/>
        <end position="184"/>
    </location>
</feature>
<reference evidence="2" key="1">
    <citation type="journal article" date="2021" name="Sci. Rep.">
        <title>Diploid genomic architecture of Nitzschia inconspicua, an elite biomass production diatom.</title>
        <authorList>
            <person name="Oliver A."/>
            <person name="Podell S."/>
            <person name="Pinowska A."/>
            <person name="Traller J.C."/>
            <person name="Smith S.R."/>
            <person name="McClure R."/>
            <person name="Beliaev A."/>
            <person name="Bohutskyi P."/>
            <person name="Hill E.A."/>
            <person name="Rabines A."/>
            <person name="Zheng H."/>
            <person name="Allen L.Z."/>
            <person name="Kuo A."/>
            <person name="Grigoriev I.V."/>
            <person name="Allen A.E."/>
            <person name="Hazlebeck D."/>
            <person name="Allen E.E."/>
        </authorList>
    </citation>
    <scope>NUCLEOTIDE SEQUENCE</scope>
    <source>
        <strain evidence="2">Hildebrandi</strain>
    </source>
</reference>
<protein>
    <submittedName>
        <fullName evidence="2">Uncharacterized protein</fullName>
    </submittedName>
</protein>
<accession>A0A9K3KAK8</accession>
<keyword evidence="1" id="KW-0732">Signal</keyword>
<keyword evidence="4" id="KW-1185">Reference proteome</keyword>
<dbReference type="EMBL" id="JAGRRH010000031">
    <property type="protein sequence ID" value="KAG7339645.1"/>
    <property type="molecule type" value="Genomic_DNA"/>
</dbReference>
<sequence length="184" mass="19849">MMTFRVILSFLIAAVAAAALDDIMASMQGAWRKVSGDHVVCRLALRVLAYEDEIAAGEKTYPDAGLSTFRYNIYDPTIKDSHDPIGIYIGASHSINQHDCIGNGAFNFDYNAETDSYDSQIFVSVSCSGSFNAITGGTGRYAFIKNGHEVILDAQDITGGSLSELQFTTETCGTEHAGGMVQRL</sequence>